<dbReference type="InterPro" id="IPR011400">
    <property type="entry name" value="EIF3B"/>
</dbReference>
<keyword evidence="6 7" id="KW-0648">Protein biosynthesis</keyword>
<evidence type="ECO:0000256" key="1">
    <source>
        <dbReference type="ARBA" id="ARBA00004496"/>
    </source>
</evidence>
<evidence type="ECO:0000256" key="3">
    <source>
        <dbReference type="ARBA" id="ARBA00022540"/>
    </source>
</evidence>
<dbReference type="EMBL" id="UYSU01039988">
    <property type="protein sequence ID" value="VDM01867.1"/>
    <property type="molecule type" value="Genomic_DNA"/>
</dbReference>
<comment type="function">
    <text evidence="8">Component of the eukaryotic translation initiation factor 3 (eIF-3) complex, which is involved in protein synthesis and, together with other initiation factors, stimulates binding of mRNA and methionyl-tRNAi to the 40S ribosome.</text>
</comment>
<dbReference type="STRING" id="70667.A0A3P7DA68"/>
<dbReference type="Pfam" id="PF00076">
    <property type="entry name" value="RRM_1"/>
    <property type="match status" value="1"/>
</dbReference>
<name>A0A3P7DA68_SCHSO</name>
<reference evidence="10 11" key="1">
    <citation type="submission" date="2018-11" db="EMBL/GenBank/DDBJ databases">
        <authorList>
            <consortium name="Pathogen Informatics"/>
        </authorList>
    </citation>
    <scope>NUCLEOTIDE SEQUENCE [LARGE SCALE GENOMIC DNA]</scope>
    <source>
        <strain evidence="10 11">NST_G2</strain>
    </source>
</reference>
<protein>
    <recommendedName>
        <fullName evidence="7 8">Eukaryotic translation initiation factor 3 subunit B</fullName>
        <shortName evidence="7 8">eIF3b</shortName>
    </recommendedName>
    <alternativeName>
        <fullName evidence="7">Eukaryotic translation initiation factor 3 subunit 9</fullName>
    </alternativeName>
</protein>
<keyword evidence="11" id="KW-1185">Reference proteome</keyword>
<evidence type="ECO:0000256" key="4">
    <source>
        <dbReference type="ARBA" id="ARBA00022574"/>
    </source>
</evidence>
<organism evidence="10 11">
    <name type="scientific">Schistocephalus solidus</name>
    <name type="common">Tapeworm</name>
    <dbReference type="NCBI Taxonomy" id="70667"/>
    <lineage>
        <taxon>Eukaryota</taxon>
        <taxon>Metazoa</taxon>
        <taxon>Spiralia</taxon>
        <taxon>Lophotrochozoa</taxon>
        <taxon>Platyhelminthes</taxon>
        <taxon>Cestoda</taxon>
        <taxon>Eucestoda</taxon>
        <taxon>Diphyllobothriidea</taxon>
        <taxon>Diphyllobothriidae</taxon>
        <taxon>Schistocephalus</taxon>
    </lineage>
</organism>
<comment type="similarity">
    <text evidence="7 8">Belongs to the eIF-3 subunit B family.</text>
</comment>
<sequence length="691" mass="78650">MELKPEQKDYTNTVVIVDGCPVVDQTKAELLTNVLIKKFSAVGEITYSNMPRDANQHTKGYMFIGYQTPDLAAKAVDEMNNFQLDKAHTLLVTLLSDFEQSVNVKAEWTPIEKKPYVERGNLRSWLLNEYCRDQFALLEKNGDACSVYWHATNEVIPVEQREYWSEGWVQWSPQGTYLATMHQKGVILWGGEHFQRVGRFAHADVRLADFSPQERFMVTLSVCQGDEANQTQSLVEIIIWDVLKGTACRRFTSTIETWPTFKWSNDDAYAATLQSGKIYIYETENFRMLDKKPLAANVGISDFSWSPTDRIIAYWVAETANTPARVALVSVPSRNELCTKNLFSVAEISLIWHPQGDFLAVQVLRCNKKKVDSDKQVKYMGTFVNFEIVRMRAKLYPVDQVALKDAVSCFQWESNGNRFAFVKTGSGGSVSVPIYELTKAGKVREVSVLSRDGTRINDLRWSPKGNTFVIANLKGADTSIEFIDANECQSLAKVEHPMATELHWDSTGRYVASVVTSFTQKSDNAVWFWSSIGRPLHQMSVTGLRIFSWRPFPPTLLSAEQIQASVECIGFERKLMCGVELHYVPHSSKFPSHPPDTYVARFSLQALKKSLASKYSAHFDTQDKMLASEVSRELMRKRNQMMSDFAAWRENLLNRYRADKPKRDALRGKLVVFFIDFLCSVDASQVRLTVK</sequence>
<dbReference type="PANTHER" id="PTHR14068">
    <property type="entry name" value="EUKARYOTIC TRANSLATION INITIATION FACTOR 3 EIF3 -RELATED"/>
    <property type="match status" value="1"/>
</dbReference>
<evidence type="ECO:0000259" key="9">
    <source>
        <dbReference type="PROSITE" id="PS50102"/>
    </source>
</evidence>
<comment type="function">
    <text evidence="7">RNA-binding component of the eukaryotic translation initiation factor 3 (eIF-3) complex, which is involved in protein synthesis of a specialized repertoire of mRNAs and, together with other initiation factors, stimulates binding of mRNA and methionyl-tRNAi to the 40S ribosome. The eIF-3 complex specifically targets and initiates translation of a subset of mRNAs involved in cell proliferation.</text>
</comment>
<dbReference type="Gene3D" id="3.30.70.330">
    <property type="match status" value="1"/>
</dbReference>
<evidence type="ECO:0000256" key="5">
    <source>
        <dbReference type="ARBA" id="ARBA00022884"/>
    </source>
</evidence>
<dbReference type="GO" id="GO:0031369">
    <property type="term" value="F:translation initiation factor binding"/>
    <property type="evidence" value="ECO:0007669"/>
    <property type="project" value="InterPro"/>
</dbReference>
<dbReference type="SUPFAM" id="SSF82171">
    <property type="entry name" value="DPP6 N-terminal domain-like"/>
    <property type="match status" value="1"/>
</dbReference>
<feature type="domain" description="RRM" evidence="9">
    <location>
        <begin position="13"/>
        <end position="97"/>
    </location>
</feature>
<evidence type="ECO:0000313" key="11">
    <source>
        <dbReference type="Proteomes" id="UP000275846"/>
    </source>
</evidence>
<evidence type="ECO:0000256" key="6">
    <source>
        <dbReference type="ARBA" id="ARBA00022917"/>
    </source>
</evidence>
<dbReference type="GO" id="GO:0001732">
    <property type="term" value="P:formation of cytoplasmic translation initiation complex"/>
    <property type="evidence" value="ECO:0007669"/>
    <property type="project" value="UniProtKB-UniRule"/>
</dbReference>
<dbReference type="InterPro" id="IPR012677">
    <property type="entry name" value="Nucleotide-bd_a/b_plait_sf"/>
</dbReference>
<dbReference type="OrthoDB" id="10250414at2759"/>
<gene>
    <name evidence="10" type="ORF">SSLN_LOCUS15481</name>
</gene>
<evidence type="ECO:0000256" key="2">
    <source>
        <dbReference type="ARBA" id="ARBA00022490"/>
    </source>
</evidence>
<proteinExistence type="inferred from homology"/>
<dbReference type="SUPFAM" id="SSF54928">
    <property type="entry name" value="RNA-binding domain, RBD"/>
    <property type="match status" value="1"/>
</dbReference>
<dbReference type="Gene3D" id="2.130.10.10">
    <property type="entry name" value="YVTN repeat-like/Quinoprotein amine dehydrogenase"/>
    <property type="match status" value="2"/>
</dbReference>
<accession>A0A3P7DA68</accession>
<dbReference type="GO" id="GO:0003723">
    <property type="term" value="F:RNA binding"/>
    <property type="evidence" value="ECO:0007669"/>
    <property type="project" value="UniProtKB-UniRule"/>
</dbReference>
<dbReference type="InterPro" id="IPR035979">
    <property type="entry name" value="RBD_domain_sf"/>
</dbReference>
<evidence type="ECO:0000313" key="10">
    <source>
        <dbReference type="EMBL" id="VDM01867.1"/>
    </source>
</evidence>
<dbReference type="PANTHER" id="PTHR14068:SF0">
    <property type="entry name" value="EUKARYOTIC TRANSLATION INITIATION FACTOR 3 SUBUNIT B"/>
    <property type="match status" value="1"/>
</dbReference>
<dbReference type="SMART" id="SM00360">
    <property type="entry name" value="RRM"/>
    <property type="match status" value="1"/>
</dbReference>
<dbReference type="GO" id="GO:0005852">
    <property type="term" value="C:eukaryotic translation initiation factor 3 complex"/>
    <property type="evidence" value="ECO:0007669"/>
    <property type="project" value="UniProtKB-UniRule"/>
</dbReference>
<dbReference type="HAMAP" id="MF_03001">
    <property type="entry name" value="eIF3b"/>
    <property type="match status" value="1"/>
</dbReference>
<comment type="subcellular location">
    <subcellularLocation>
        <location evidence="1 7 8">Cytoplasm</location>
    </subcellularLocation>
</comment>
<dbReference type="InterPro" id="IPR013979">
    <property type="entry name" value="TIF_beta_prop-like"/>
</dbReference>
<dbReference type="GO" id="GO:0016282">
    <property type="term" value="C:eukaryotic 43S preinitiation complex"/>
    <property type="evidence" value="ECO:0007669"/>
    <property type="project" value="UniProtKB-UniRule"/>
</dbReference>
<keyword evidence="2 7" id="KW-0963">Cytoplasm</keyword>
<comment type="subunit">
    <text evidence="7 8">Component of the eukaryotic translation initiation factor 3 (eIF-3) complex.</text>
</comment>
<dbReference type="AlphaFoldDB" id="A0A3P7DA68"/>
<dbReference type="GO" id="GO:0033290">
    <property type="term" value="C:eukaryotic 48S preinitiation complex"/>
    <property type="evidence" value="ECO:0007669"/>
    <property type="project" value="UniProtKB-UniRule"/>
</dbReference>
<dbReference type="InterPro" id="IPR015943">
    <property type="entry name" value="WD40/YVTN_repeat-like_dom_sf"/>
</dbReference>
<keyword evidence="4" id="KW-0853">WD repeat</keyword>
<keyword evidence="5 7" id="KW-0694">RNA-binding</keyword>
<dbReference type="CDD" id="cd12278">
    <property type="entry name" value="RRM_eIF3B"/>
    <property type="match status" value="1"/>
</dbReference>
<dbReference type="InterPro" id="IPR000504">
    <property type="entry name" value="RRM_dom"/>
</dbReference>
<dbReference type="PIRSF" id="PIRSF036424">
    <property type="entry name" value="eIF3b"/>
    <property type="match status" value="1"/>
</dbReference>
<dbReference type="PROSITE" id="PS50102">
    <property type="entry name" value="RRM"/>
    <property type="match status" value="1"/>
</dbReference>
<dbReference type="Proteomes" id="UP000275846">
    <property type="component" value="Unassembled WGS sequence"/>
</dbReference>
<dbReference type="Pfam" id="PF08662">
    <property type="entry name" value="eIF2A"/>
    <property type="match status" value="1"/>
</dbReference>
<dbReference type="InterPro" id="IPR034363">
    <property type="entry name" value="eIF3B_RRM"/>
</dbReference>
<evidence type="ECO:0000256" key="7">
    <source>
        <dbReference type="HAMAP-Rule" id="MF_03001"/>
    </source>
</evidence>
<evidence type="ECO:0000256" key="8">
    <source>
        <dbReference type="PIRNR" id="PIRNR036424"/>
    </source>
</evidence>
<keyword evidence="3 7" id="KW-0396">Initiation factor</keyword>
<dbReference type="GO" id="GO:0003743">
    <property type="term" value="F:translation initiation factor activity"/>
    <property type="evidence" value="ECO:0007669"/>
    <property type="project" value="UniProtKB-UniRule"/>
</dbReference>